<keyword evidence="6" id="KW-0472">Membrane</keyword>
<dbReference type="GO" id="GO:0005524">
    <property type="term" value="F:ATP binding"/>
    <property type="evidence" value="ECO:0007669"/>
    <property type="project" value="UniProtKB-KW"/>
</dbReference>
<dbReference type="PANTHER" id="PTHR43875:SF15">
    <property type="entry name" value="TREHALOSE IMPORT ATP-BINDING PROTEIN SUGC"/>
    <property type="match status" value="1"/>
</dbReference>
<evidence type="ECO:0000256" key="3">
    <source>
        <dbReference type="ARBA" id="ARBA00022741"/>
    </source>
</evidence>
<organism evidence="8 9">
    <name type="scientific">Paenibacillus hexagrammi</name>
    <dbReference type="NCBI Taxonomy" id="2908839"/>
    <lineage>
        <taxon>Bacteria</taxon>
        <taxon>Bacillati</taxon>
        <taxon>Bacillota</taxon>
        <taxon>Bacilli</taxon>
        <taxon>Bacillales</taxon>
        <taxon>Paenibacillaceae</taxon>
        <taxon>Paenibacillus</taxon>
    </lineage>
</organism>
<dbReference type="PANTHER" id="PTHR43875">
    <property type="entry name" value="MALTODEXTRIN IMPORT ATP-BINDING PROTEIN MSMX"/>
    <property type="match status" value="1"/>
</dbReference>
<dbReference type="PROSITE" id="PS00211">
    <property type="entry name" value="ABC_TRANSPORTER_1"/>
    <property type="match status" value="1"/>
</dbReference>
<evidence type="ECO:0000256" key="5">
    <source>
        <dbReference type="ARBA" id="ARBA00022967"/>
    </source>
</evidence>
<keyword evidence="3" id="KW-0547">Nucleotide-binding</keyword>
<dbReference type="InterPro" id="IPR017871">
    <property type="entry name" value="ABC_transporter-like_CS"/>
</dbReference>
<protein>
    <submittedName>
        <fullName evidence="8">ABC transporter ATP-binding protein</fullName>
    </submittedName>
</protein>
<dbReference type="InterPro" id="IPR027417">
    <property type="entry name" value="P-loop_NTPase"/>
</dbReference>
<evidence type="ECO:0000256" key="4">
    <source>
        <dbReference type="ARBA" id="ARBA00022840"/>
    </source>
</evidence>
<evidence type="ECO:0000256" key="1">
    <source>
        <dbReference type="ARBA" id="ARBA00022448"/>
    </source>
</evidence>
<dbReference type="InterPro" id="IPR047641">
    <property type="entry name" value="ABC_transpr_MalK/UgpC-like"/>
</dbReference>
<proteinExistence type="predicted"/>
<keyword evidence="9" id="KW-1185">Reference proteome</keyword>
<keyword evidence="4 8" id="KW-0067">ATP-binding</keyword>
<evidence type="ECO:0000313" key="8">
    <source>
        <dbReference type="EMBL" id="UJF33029.1"/>
    </source>
</evidence>
<dbReference type="Pfam" id="PF00005">
    <property type="entry name" value="ABC_tran"/>
    <property type="match status" value="1"/>
</dbReference>
<sequence>MQAIELEDIHVSLSGKPVLRGIDLTIEPGELMTFLGPSGCGKTTLLRVIAGLQQIDGGTVSILGREVANGSTRLHADPARRGVSLVFQSYALWPHMKVRDNVAFGLQVQGMKKAEIGERVHRVLKVMRIEELANRYPGELSGGQQQRVALARAIVTEPGILLLDEPLSNLDARLRVEMREEIRRLHKELKTTIIFVTHDQYEAMTLSNRVAVFFDGRIVQTAPPRELYRHPATLQIADFIGHTGFQMNVLQGQTIEEEGIQWLQTPACRFRIEGGQLPADTNWTVLIKPEDVLLHDRPNGRSVTAVVTETINSGSETFAAPSIRRSFTDRPRGGGYRYLPWCYRTCRHSLRMREHLRPSDRC</sequence>
<dbReference type="Gene3D" id="3.40.50.300">
    <property type="entry name" value="P-loop containing nucleotide triphosphate hydrolases"/>
    <property type="match status" value="1"/>
</dbReference>
<name>A0ABY3SG68_9BACL</name>
<dbReference type="EMBL" id="CP090978">
    <property type="protein sequence ID" value="UJF33029.1"/>
    <property type="molecule type" value="Genomic_DNA"/>
</dbReference>
<dbReference type="InterPro" id="IPR003593">
    <property type="entry name" value="AAA+_ATPase"/>
</dbReference>
<dbReference type="InterPro" id="IPR008995">
    <property type="entry name" value="Mo/tungstate-bd_C_term_dom"/>
</dbReference>
<feature type="domain" description="ABC transporter" evidence="7">
    <location>
        <begin position="4"/>
        <end position="240"/>
    </location>
</feature>
<dbReference type="SUPFAM" id="SSF52540">
    <property type="entry name" value="P-loop containing nucleoside triphosphate hydrolases"/>
    <property type="match status" value="1"/>
</dbReference>
<keyword evidence="2" id="KW-1003">Cell membrane</keyword>
<evidence type="ECO:0000259" key="7">
    <source>
        <dbReference type="PROSITE" id="PS50893"/>
    </source>
</evidence>
<dbReference type="SUPFAM" id="SSF50331">
    <property type="entry name" value="MOP-like"/>
    <property type="match status" value="1"/>
</dbReference>
<evidence type="ECO:0000256" key="6">
    <source>
        <dbReference type="ARBA" id="ARBA00023136"/>
    </source>
</evidence>
<evidence type="ECO:0000313" key="9">
    <source>
        <dbReference type="Proteomes" id="UP001649230"/>
    </source>
</evidence>
<evidence type="ECO:0000256" key="2">
    <source>
        <dbReference type="ARBA" id="ARBA00022475"/>
    </source>
</evidence>
<dbReference type="Gene3D" id="2.40.50.100">
    <property type="match status" value="1"/>
</dbReference>
<dbReference type="Proteomes" id="UP001649230">
    <property type="component" value="Chromosome"/>
</dbReference>
<gene>
    <name evidence="8" type="ORF">L0M14_26235</name>
</gene>
<accession>A0ABY3SG68</accession>
<dbReference type="SMART" id="SM00382">
    <property type="entry name" value="AAA"/>
    <property type="match status" value="1"/>
</dbReference>
<dbReference type="PROSITE" id="PS50893">
    <property type="entry name" value="ABC_TRANSPORTER_2"/>
    <property type="match status" value="1"/>
</dbReference>
<reference evidence="8 9" key="1">
    <citation type="journal article" date="2024" name="Int. J. Syst. Evol. Microbiol.">
        <title>Paenibacillus hexagrammi sp. nov., a novel bacterium isolated from the gut content of Hexagrammos agrammus.</title>
        <authorList>
            <person name="Jung H.K."/>
            <person name="Kim D.G."/>
            <person name="Zin H."/>
            <person name="Park J."/>
            <person name="Jung H."/>
            <person name="Kim Y.O."/>
            <person name="Kong H.J."/>
            <person name="Kim J.W."/>
            <person name="Kim Y.S."/>
        </authorList>
    </citation>
    <scope>NUCLEOTIDE SEQUENCE [LARGE SCALE GENOMIC DNA]</scope>
    <source>
        <strain evidence="8 9">YPD9-1</strain>
    </source>
</reference>
<dbReference type="InterPro" id="IPR003439">
    <property type="entry name" value="ABC_transporter-like_ATP-bd"/>
</dbReference>
<keyword evidence="5" id="KW-1278">Translocase</keyword>
<dbReference type="RefSeq" id="WP_235119371.1">
    <property type="nucleotide sequence ID" value="NZ_CP090978.1"/>
</dbReference>
<keyword evidence="1" id="KW-0813">Transport</keyword>